<organism evidence="2 3">
    <name type="scientific">Tanacetum coccineum</name>
    <dbReference type="NCBI Taxonomy" id="301880"/>
    <lineage>
        <taxon>Eukaryota</taxon>
        <taxon>Viridiplantae</taxon>
        <taxon>Streptophyta</taxon>
        <taxon>Embryophyta</taxon>
        <taxon>Tracheophyta</taxon>
        <taxon>Spermatophyta</taxon>
        <taxon>Magnoliopsida</taxon>
        <taxon>eudicotyledons</taxon>
        <taxon>Gunneridae</taxon>
        <taxon>Pentapetalae</taxon>
        <taxon>asterids</taxon>
        <taxon>campanulids</taxon>
        <taxon>Asterales</taxon>
        <taxon>Asteraceae</taxon>
        <taxon>Asteroideae</taxon>
        <taxon>Anthemideae</taxon>
        <taxon>Anthemidinae</taxon>
        <taxon>Tanacetum</taxon>
    </lineage>
</organism>
<dbReference type="SUPFAM" id="SSF56672">
    <property type="entry name" value="DNA/RNA polymerases"/>
    <property type="match status" value="1"/>
</dbReference>
<reference evidence="2" key="2">
    <citation type="submission" date="2022-01" db="EMBL/GenBank/DDBJ databases">
        <authorList>
            <person name="Yamashiro T."/>
            <person name="Shiraishi A."/>
            <person name="Satake H."/>
            <person name="Nakayama K."/>
        </authorList>
    </citation>
    <scope>NUCLEOTIDE SEQUENCE</scope>
</reference>
<evidence type="ECO:0000259" key="1">
    <source>
        <dbReference type="Pfam" id="PF07727"/>
    </source>
</evidence>
<feature type="domain" description="Reverse transcriptase Ty1/copia-type" evidence="1">
    <location>
        <begin position="52"/>
        <end position="199"/>
    </location>
</feature>
<gene>
    <name evidence="2" type="ORF">Tco_1093205</name>
</gene>
<evidence type="ECO:0000313" key="2">
    <source>
        <dbReference type="EMBL" id="GJT97687.1"/>
    </source>
</evidence>
<dbReference type="PANTHER" id="PTHR11439">
    <property type="entry name" value="GAG-POL-RELATED RETROTRANSPOSON"/>
    <property type="match status" value="1"/>
</dbReference>
<name>A0ABQ5IEG7_9ASTR</name>
<protein>
    <submittedName>
        <fullName evidence="2">Ribonuclease H-like domain-containing protein</fullName>
    </submittedName>
</protein>
<evidence type="ECO:0000313" key="3">
    <source>
        <dbReference type="Proteomes" id="UP001151760"/>
    </source>
</evidence>
<dbReference type="CDD" id="cd09272">
    <property type="entry name" value="RNase_HI_RT_Ty1"/>
    <property type="match status" value="1"/>
</dbReference>
<reference evidence="2" key="1">
    <citation type="journal article" date="2022" name="Int. J. Mol. Sci.">
        <title>Draft Genome of Tanacetum Coccineum: Genomic Comparison of Closely Related Tanacetum-Family Plants.</title>
        <authorList>
            <person name="Yamashiro T."/>
            <person name="Shiraishi A."/>
            <person name="Nakayama K."/>
            <person name="Satake H."/>
        </authorList>
    </citation>
    <scope>NUCLEOTIDE SEQUENCE</scope>
</reference>
<dbReference type="EMBL" id="BQNB010020603">
    <property type="protein sequence ID" value="GJT97687.1"/>
    <property type="molecule type" value="Genomic_DNA"/>
</dbReference>
<keyword evidence="3" id="KW-1185">Reference proteome</keyword>
<comment type="caution">
    <text evidence="2">The sequence shown here is derived from an EMBL/GenBank/DDBJ whole genome shotgun (WGS) entry which is preliminary data.</text>
</comment>
<dbReference type="Pfam" id="PF07727">
    <property type="entry name" value="RVT_2"/>
    <property type="match status" value="1"/>
</dbReference>
<dbReference type="InterPro" id="IPR013103">
    <property type="entry name" value="RVT_2"/>
</dbReference>
<dbReference type="InterPro" id="IPR043502">
    <property type="entry name" value="DNA/RNA_pol_sf"/>
</dbReference>
<proteinExistence type="predicted"/>
<dbReference type="PANTHER" id="PTHR11439:SF511">
    <property type="match status" value="1"/>
</dbReference>
<dbReference type="Proteomes" id="UP001151760">
    <property type="component" value="Unassembled WGS sequence"/>
</dbReference>
<sequence length="379" mass="43161">MLNETWPVTFRLARLSSLSSNYYIQGPCELVISRHYGYLDPYILEDALGTFDVYMTLLEEYNNESNTKVCKLNKSLYGLKQAPRQWNAKLTTALAEHGFEQSKLDYSLYTKHNGEKFISLLVYVDDIVITGNDNVGINGFKVFLSTKFMIEDLGVLKYFLGIEVVKNDLGLCMSQRKYCHELLHEYGLLAARPVDIPLLENSILWFEETSDDNIKISQRYLNFKAAPRVLRYLKGSPGCGVQFYKNPDLKIKAYADVDWAKCPKTRRPVTSMSTAFSEVVWLAIQIAANPVFHEKTKHFKLDVYFVREKVLAGIIKTVKISFDLQTADVFTKCLGMVQHLLCCKNLGMLDVFAGDMVCKDSGRKGHTIKKKKKSTSLSV</sequence>
<accession>A0ABQ5IEG7</accession>